<evidence type="ECO:0000256" key="9">
    <source>
        <dbReference type="ARBA" id="ARBA00047641"/>
    </source>
</evidence>
<sequence>MKPTRPLENVPHNNFAHFHPAGNTAQREQGHILKDCTSVHNSQGNISLQNDSAVHASNVIKDFFKKTIAAQSYNHMFSEGANFKKLGVDLAKPTADKAPLSTLHHLDNISKSYLVKIKEKTHNLTPDEKELLRKVVDAKWHFRHQSNSNLSDGHLNILSQKKLKYDGVVTGGNTKPQDIKCLANNDFVFFGVEFSNDEAQLPLNTRHTDVDFGANAYILDDQFPYGYLTLTDHFDNTIPPAFQHEHAGFVSRFSEVRSETYRKVHGEKGVFDVPMYSTKDMKFALGLHLIDFLRQSRDVSFKRFALNENLDSKGLDRVLNFVFQPEFHVPRMVSTTHFKEVKLREISVKEAIGASNMRVLTAHINSKDDAISALFWVIYYGKPDIAEYIFSNFEINREDVMKISPYSDVYDLEYMLSDYSADASVLKQFLARGLIDPNKTFVEANKGSTMLDNAIKYKNQEMINVLLSFGAVTGKEGEIDPADSDIG</sequence>
<dbReference type="Proteomes" id="UP000237003">
    <property type="component" value="Unassembled WGS sequence"/>
</dbReference>
<keyword evidence="5" id="KW-0843">Virulence</keyword>
<evidence type="ECO:0000256" key="8">
    <source>
        <dbReference type="ARBA" id="ARBA00029451"/>
    </source>
</evidence>
<evidence type="ECO:0000256" key="7">
    <source>
        <dbReference type="ARBA" id="ARBA00023239"/>
    </source>
</evidence>
<proteinExistence type="inferred from homology"/>
<dbReference type="Pfam" id="PF06128">
    <property type="entry name" value="Shigella_OspC"/>
    <property type="match status" value="1"/>
</dbReference>
<gene>
    <name evidence="10" type="ORF">C3430_03000</name>
</gene>
<comment type="similarity">
    <text evidence="8">Belongs to the OspC family.</text>
</comment>
<evidence type="ECO:0000256" key="3">
    <source>
        <dbReference type="ARBA" id="ARBA00022656"/>
    </source>
</evidence>
<evidence type="ECO:0000256" key="2">
    <source>
        <dbReference type="ARBA" id="ARBA00022525"/>
    </source>
</evidence>
<keyword evidence="3" id="KW-0800">Toxin</keyword>
<comment type="caution">
    <text evidence="10">The sequence shown here is derived from an EMBL/GenBank/DDBJ whole genome shotgun (WGS) entry which is preliminary data.</text>
</comment>
<dbReference type="SUPFAM" id="SSF48403">
    <property type="entry name" value="Ankyrin repeat"/>
    <property type="match status" value="1"/>
</dbReference>
<evidence type="ECO:0000256" key="4">
    <source>
        <dbReference type="ARBA" id="ARBA00022737"/>
    </source>
</evidence>
<evidence type="ECO:0000256" key="5">
    <source>
        <dbReference type="ARBA" id="ARBA00023026"/>
    </source>
</evidence>
<reference evidence="10 11" key="1">
    <citation type="submission" date="2018-01" db="EMBL/GenBank/DDBJ databases">
        <title>Complete genome sequences of 14 Citrobacter spp. isolated from plant in Canada.</title>
        <authorList>
            <person name="Bhandare S.G."/>
            <person name="Colavecchio A."/>
            <person name="Jeukens J."/>
            <person name="Emond-Rheault J.-G."/>
            <person name="Freschi L."/>
            <person name="Hamel J."/>
            <person name="Kukavica-Ibrulj I."/>
            <person name="Levesque R."/>
            <person name="Goodridge L."/>
        </authorList>
    </citation>
    <scope>NUCLEOTIDE SEQUENCE [LARGE SCALE GENOMIC DNA]</scope>
    <source>
        <strain evidence="10 11">S1285</strain>
    </source>
</reference>
<protein>
    <submittedName>
        <fullName evidence="10">Uncharacterized protein</fullName>
    </submittedName>
</protein>
<dbReference type="EMBL" id="PQLX01000001">
    <property type="protein sequence ID" value="POU68061.1"/>
    <property type="molecule type" value="Genomic_DNA"/>
</dbReference>
<dbReference type="OrthoDB" id="8596416at2"/>
<evidence type="ECO:0000313" key="11">
    <source>
        <dbReference type="Proteomes" id="UP000237003"/>
    </source>
</evidence>
<name>A0A2S4S2G7_CITAM</name>
<organism evidence="10 11">
    <name type="scientific">Citrobacter amalonaticus</name>
    <dbReference type="NCBI Taxonomy" id="35703"/>
    <lineage>
        <taxon>Bacteria</taxon>
        <taxon>Pseudomonadati</taxon>
        <taxon>Pseudomonadota</taxon>
        <taxon>Gammaproteobacteria</taxon>
        <taxon>Enterobacterales</taxon>
        <taxon>Enterobacteriaceae</taxon>
        <taxon>Citrobacter</taxon>
    </lineage>
</organism>
<evidence type="ECO:0000256" key="6">
    <source>
        <dbReference type="ARBA" id="ARBA00023043"/>
    </source>
</evidence>
<keyword evidence="6" id="KW-0040">ANK repeat</keyword>
<dbReference type="Gene3D" id="1.25.40.20">
    <property type="entry name" value="Ankyrin repeat-containing domain"/>
    <property type="match status" value="1"/>
</dbReference>
<keyword evidence="4" id="KW-0677">Repeat</keyword>
<evidence type="ECO:0000256" key="1">
    <source>
        <dbReference type="ARBA" id="ARBA00004613"/>
    </source>
</evidence>
<dbReference type="GO" id="GO:0005576">
    <property type="term" value="C:extracellular region"/>
    <property type="evidence" value="ECO:0007669"/>
    <property type="project" value="UniProtKB-SubCell"/>
</dbReference>
<evidence type="ECO:0000313" key="10">
    <source>
        <dbReference type="EMBL" id="POU68061.1"/>
    </source>
</evidence>
<accession>A0A2S4S2G7</accession>
<keyword evidence="7" id="KW-0456">Lyase</keyword>
<dbReference type="InterPro" id="IPR010366">
    <property type="entry name" value="OspC1-4"/>
</dbReference>
<dbReference type="GO" id="GO:0140740">
    <property type="term" value="F:ADP-riboxanase activity"/>
    <property type="evidence" value="ECO:0007669"/>
    <property type="project" value="UniProtKB-ARBA"/>
</dbReference>
<dbReference type="GO" id="GO:0090729">
    <property type="term" value="F:toxin activity"/>
    <property type="evidence" value="ECO:0007669"/>
    <property type="project" value="UniProtKB-KW"/>
</dbReference>
<comment type="subcellular location">
    <subcellularLocation>
        <location evidence="1">Secreted</location>
    </subcellularLocation>
</comment>
<dbReference type="RefSeq" id="WP_103774980.1">
    <property type="nucleotide sequence ID" value="NZ_PQLX01000001.1"/>
</dbReference>
<comment type="catalytic activity">
    <reaction evidence="9">
        <text>L-arginyl-[protein] + NAD(+) = ADP-riboxanated L-argininyl-[protein] + nicotinamide + NH4(+) + H(+)</text>
        <dbReference type="Rhea" id="RHEA:69500"/>
        <dbReference type="Rhea" id="RHEA-COMP:10532"/>
        <dbReference type="Rhea" id="RHEA-COMP:17719"/>
        <dbReference type="ChEBI" id="CHEBI:15378"/>
        <dbReference type="ChEBI" id="CHEBI:17154"/>
        <dbReference type="ChEBI" id="CHEBI:28938"/>
        <dbReference type="ChEBI" id="CHEBI:29965"/>
        <dbReference type="ChEBI" id="CHEBI:57540"/>
        <dbReference type="ChEBI" id="CHEBI:184300"/>
    </reaction>
    <physiologicalReaction direction="left-to-right" evidence="9">
        <dbReference type="Rhea" id="RHEA:69501"/>
    </physiologicalReaction>
</comment>
<dbReference type="InterPro" id="IPR036770">
    <property type="entry name" value="Ankyrin_rpt-contain_sf"/>
</dbReference>
<keyword evidence="2" id="KW-0964">Secreted</keyword>
<dbReference type="AlphaFoldDB" id="A0A2S4S2G7"/>